<protein>
    <submittedName>
        <fullName evidence="1">Uncharacterized protein</fullName>
    </submittedName>
</protein>
<dbReference type="EMBL" id="JBHTHM010002472">
    <property type="protein sequence ID" value="MFD0788068.1"/>
    <property type="molecule type" value="Genomic_DNA"/>
</dbReference>
<feature type="non-terminal residue" evidence="1">
    <location>
        <position position="63"/>
    </location>
</feature>
<accession>A0ABW3ABL3</accession>
<sequence>MTDEDGRHRSPLVDEVIKKAAVVWVSVSGGLARALWCAPLEGALLVISGPGEQSAPGLAGATT</sequence>
<proteinExistence type="predicted"/>
<name>A0ABW3ABL3_9ACTN</name>
<evidence type="ECO:0000313" key="2">
    <source>
        <dbReference type="Proteomes" id="UP001597053"/>
    </source>
</evidence>
<reference evidence="2" key="1">
    <citation type="journal article" date="2019" name="Int. J. Syst. Evol. Microbiol.">
        <title>The Global Catalogue of Microorganisms (GCM) 10K type strain sequencing project: providing services to taxonomists for standard genome sequencing and annotation.</title>
        <authorList>
            <consortium name="The Broad Institute Genomics Platform"/>
            <consortium name="The Broad Institute Genome Sequencing Center for Infectious Disease"/>
            <person name="Wu L."/>
            <person name="Ma J."/>
        </authorList>
    </citation>
    <scope>NUCLEOTIDE SEQUENCE [LARGE SCALE GENOMIC DNA]</scope>
    <source>
        <strain evidence="2">JCM 32148</strain>
    </source>
</reference>
<dbReference type="Proteomes" id="UP001597053">
    <property type="component" value="Unassembled WGS sequence"/>
</dbReference>
<organism evidence="1 2">
    <name type="scientific">Micromonospora azadirachtae</name>
    <dbReference type="NCBI Taxonomy" id="1970735"/>
    <lineage>
        <taxon>Bacteria</taxon>
        <taxon>Bacillati</taxon>
        <taxon>Actinomycetota</taxon>
        <taxon>Actinomycetes</taxon>
        <taxon>Micromonosporales</taxon>
        <taxon>Micromonosporaceae</taxon>
        <taxon>Micromonospora</taxon>
    </lineage>
</organism>
<evidence type="ECO:0000313" key="1">
    <source>
        <dbReference type="EMBL" id="MFD0788068.1"/>
    </source>
</evidence>
<gene>
    <name evidence="1" type="ORF">ACFQZ8_29510</name>
</gene>
<keyword evidence="2" id="KW-1185">Reference proteome</keyword>
<comment type="caution">
    <text evidence="1">The sequence shown here is derived from an EMBL/GenBank/DDBJ whole genome shotgun (WGS) entry which is preliminary data.</text>
</comment>